<dbReference type="EMBL" id="UINC01143393">
    <property type="protein sequence ID" value="SVD32288.1"/>
    <property type="molecule type" value="Genomic_DNA"/>
</dbReference>
<gene>
    <name evidence="1" type="ORF">METZ01_LOCUS385142</name>
</gene>
<dbReference type="Gene3D" id="3.90.1010.10">
    <property type="match status" value="1"/>
</dbReference>
<evidence type="ECO:0008006" key="2">
    <source>
        <dbReference type="Google" id="ProtNLM"/>
    </source>
</evidence>
<feature type="non-terminal residue" evidence="1">
    <location>
        <position position="1"/>
    </location>
</feature>
<proteinExistence type="predicted"/>
<name>A0A382UF04_9ZZZZ</name>
<reference evidence="1" key="1">
    <citation type="submission" date="2018-05" db="EMBL/GenBank/DDBJ databases">
        <authorList>
            <person name="Lanie J.A."/>
            <person name="Ng W.-L."/>
            <person name="Kazmierczak K.M."/>
            <person name="Andrzejewski T.M."/>
            <person name="Davidsen T.M."/>
            <person name="Wayne K.J."/>
            <person name="Tettelin H."/>
            <person name="Glass J.I."/>
            <person name="Rusch D."/>
            <person name="Podicherti R."/>
            <person name="Tsui H.-C.T."/>
            <person name="Winkler M.E."/>
        </authorList>
    </citation>
    <scope>NUCLEOTIDE SEQUENCE</scope>
</reference>
<protein>
    <recommendedName>
        <fullName evidence="2">NIF system FeS cluster assembly NifU N-terminal domain-containing protein</fullName>
    </recommendedName>
</protein>
<evidence type="ECO:0000313" key="1">
    <source>
        <dbReference type="EMBL" id="SVD32288.1"/>
    </source>
</evidence>
<sequence>EQIFDAFHHMITEPGAELDFDTLGDLETLSGVNEYPTRIKCAILAWHTMKAALSGESEVTTE</sequence>
<dbReference type="AlphaFoldDB" id="A0A382UF04"/>
<organism evidence="1">
    <name type="scientific">marine metagenome</name>
    <dbReference type="NCBI Taxonomy" id="408172"/>
    <lineage>
        <taxon>unclassified sequences</taxon>
        <taxon>metagenomes</taxon>
        <taxon>ecological metagenomes</taxon>
    </lineage>
</organism>
<dbReference type="SUPFAM" id="SSF82649">
    <property type="entry name" value="SufE/NifU"/>
    <property type="match status" value="1"/>
</dbReference>
<accession>A0A382UF04</accession>